<dbReference type="InterPro" id="IPR043504">
    <property type="entry name" value="Peptidase_S1_PA_chymotrypsin"/>
</dbReference>
<evidence type="ECO:0000256" key="2">
    <source>
        <dbReference type="ARBA" id="ARBA00022525"/>
    </source>
</evidence>
<comment type="subcellular location">
    <subcellularLocation>
        <location evidence="1">Secreted</location>
    </subcellularLocation>
</comment>
<keyword evidence="7" id="KW-1133">Transmembrane helix</keyword>
<dbReference type="CDD" id="cd00081">
    <property type="entry name" value="Hint"/>
    <property type="match status" value="1"/>
</dbReference>
<dbReference type="InterPro" id="IPR009003">
    <property type="entry name" value="Peptidase_S1_PA"/>
</dbReference>
<gene>
    <name evidence="9" type="ORF">FVE85_5876</name>
</gene>
<dbReference type="OrthoDB" id="1937055at2759"/>
<dbReference type="InterPro" id="IPR001767">
    <property type="entry name" value="Hedgehog_Hint"/>
</dbReference>
<dbReference type="PROSITE" id="PS00135">
    <property type="entry name" value="TRYPSIN_SER"/>
    <property type="match status" value="1"/>
</dbReference>
<dbReference type="Pfam" id="PF01079">
    <property type="entry name" value="Hint"/>
    <property type="match status" value="1"/>
</dbReference>
<evidence type="ECO:0000256" key="4">
    <source>
        <dbReference type="ARBA" id="ARBA00023157"/>
    </source>
</evidence>
<evidence type="ECO:0000256" key="3">
    <source>
        <dbReference type="ARBA" id="ARBA00022729"/>
    </source>
</evidence>
<name>A0A5J4Z344_PORPP</name>
<protein>
    <submittedName>
        <fullName evidence="9">Transmembrane protease serine 9</fullName>
    </submittedName>
</protein>
<evidence type="ECO:0000313" key="9">
    <source>
        <dbReference type="EMBL" id="KAA8498291.1"/>
    </source>
</evidence>
<keyword evidence="6" id="KW-0720">Serine protease</keyword>
<evidence type="ECO:0000256" key="5">
    <source>
        <dbReference type="ARBA" id="ARBA00023180"/>
    </source>
</evidence>
<dbReference type="SMART" id="SM00306">
    <property type="entry name" value="HintN"/>
    <property type="match status" value="1"/>
</dbReference>
<feature type="transmembrane region" description="Helical" evidence="7">
    <location>
        <begin position="30"/>
        <end position="48"/>
    </location>
</feature>
<evidence type="ECO:0000259" key="8">
    <source>
        <dbReference type="PROSITE" id="PS50240"/>
    </source>
</evidence>
<keyword evidence="6 9" id="KW-0645">Protease</keyword>
<dbReference type="Proteomes" id="UP000324585">
    <property type="component" value="Unassembled WGS sequence"/>
</dbReference>
<sequence length="546" mass="58751">MVGVLSVRCSLGQMERTEGSMRRRSGRHRVGGACGMGMVVVLMLVGLICASRGGATRLPQEEGKRSRAPGLNGAMWNDGVSELGTRRSGMAHGAQRIVNGKPADQGEYPWFTELFIQYADLNTQLTCGGTLVASRWVLTAAHCIPLDEGIPSGIVVLYDSIDTETGSEAFAVNVYIHPNWNEVLFEWDAALIELSEDVSISTYARIFGLDTSATGVDLVGERSTIIGFGDVVSGGQGSNILLEEDLFVEPDSLCRALYSFRFQSESMLCAGYEPEPPADTCQGDSGGPLILGDDTGESSQDRLQIGIVSFGIGCADPDYPAAVYTRLSAITRWLGCVLQRPGYEDCADEFEPDVQIERGNGGGLETCFPANGLVEMEDGSFKRMDALKIGDMVRVSSEAFSPVVFWGHHDAESVHSDFVRIQLEHHSLTVTSGHLVYANGKLVVAGSVQPGDIMITGTGESASVLSVRRNVRAKGLYNPHTAHGDIVVDGVSASCYTRWVAPGLGHALLIIERFSRKLFGLSLLDTWLDANALSIPHHLLQSTVAF</sequence>
<dbReference type="GO" id="GO:0004252">
    <property type="term" value="F:serine-type endopeptidase activity"/>
    <property type="evidence" value="ECO:0007669"/>
    <property type="project" value="InterPro"/>
</dbReference>
<dbReference type="SUPFAM" id="SSF50494">
    <property type="entry name" value="Trypsin-like serine proteases"/>
    <property type="match status" value="1"/>
</dbReference>
<comment type="caution">
    <text evidence="9">The sequence shown here is derived from an EMBL/GenBank/DDBJ whole genome shotgun (WGS) entry which is preliminary data.</text>
</comment>
<dbReference type="SMART" id="SM00020">
    <property type="entry name" value="Tryp_SPc"/>
    <property type="match status" value="1"/>
</dbReference>
<evidence type="ECO:0000256" key="6">
    <source>
        <dbReference type="RuleBase" id="RU363034"/>
    </source>
</evidence>
<dbReference type="InterPro" id="IPR018114">
    <property type="entry name" value="TRYPSIN_HIS"/>
</dbReference>
<dbReference type="PANTHER" id="PTHR24252">
    <property type="entry name" value="ACROSIN-RELATED"/>
    <property type="match status" value="1"/>
</dbReference>
<dbReference type="GO" id="GO:0005576">
    <property type="term" value="C:extracellular region"/>
    <property type="evidence" value="ECO:0007669"/>
    <property type="project" value="UniProtKB-SubCell"/>
</dbReference>
<dbReference type="InterPro" id="IPR003587">
    <property type="entry name" value="Hint_dom_N"/>
</dbReference>
<dbReference type="Gene3D" id="2.40.10.10">
    <property type="entry name" value="Trypsin-like serine proteases"/>
    <property type="match status" value="1"/>
</dbReference>
<evidence type="ECO:0000256" key="1">
    <source>
        <dbReference type="ARBA" id="ARBA00004613"/>
    </source>
</evidence>
<dbReference type="InterPro" id="IPR001314">
    <property type="entry name" value="Peptidase_S1A"/>
</dbReference>
<evidence type="ECO:0000256" key="7">
    <source>
        <dbReference type="SAM" id="Phobius"/>
    </source>
</evidence>
<keyword evidence="2" id="KW-0964">Secreted</keyword>
<reference evidence="10" key="1">
    <citation type="journal article" date="2019" name="Nat. Commun.">
        <title>Expansion of phycobilisome linker gene families in mesophilic red algae.</title>
        <authorList>
            <person name="Lee J."/>
            <person name="Kim D."/>
            <person name="Bhattacharya D."/>
            <person name="Yoon H.S."/>
        </authorList>
    </citation>
    <scope>NUCLEOTIDE SEQUENCE [LARGE SCALE GENOMIC DNA]</scope>
    <source>
        <strain evidence="10">CCMP 1328</strain>
    </source>
</reference>
<keyword evidence="6" id="KW-0378">Hydrolase</keyword>
<dbReference type="CDD" id="cd00190">
    <property type="entry name" value="Tryp_SPc"/>
    <property type="match status" value="1"/>
</dbReference>
<keyword evidence="4" id="KW-1015">Disulfide bond</keyword>
<organism evidence="9 10">
    <name type="scientific">Porphyridium purpureum</name>
    <name type="common">Red alga</name>
    <name type="synonym">Porphyridium cruentum</name>
    <dbReference type="NCBI Taxonomy" id="35688"/>
    <lineage>
        <taxon>Eukaryota</taxon>
        <taxon>Rhodophyta</taxon>
        <taxon>Bangiophyceae</taxon>
        <taxon>Porphyridiales</taxon>
        <taxon>Porphyridiaceae</taxon>
        <taxon>Porphyridium</taxon>
    </lineage>
</organism>
<dbReference type="InterPro" id="IPR033116">
    <property type="entry name" value="TRYPSIN_SER"/>
</dbReference>
<dbReference type="Pfam" id="PF00089">
    <property type="entry name" value="Trypsin"/>
    <property type="match status" value="1"/>
</dbReference>
<keyword evidence="7 9" id="KW-0812">Transmembrane</keyword>
<keyword evidence="10" id="KW-1185">Reference proteome</keyword>
<dbReference type="PANTHER" id="PTHR24252:SF7">
    <property type="entry name" value="HYALIN"/>
    <property type="match status" value="1"/>
</dbReference>
<dbReference type="InterPro" id="IPR036844">
    <property type="entry name" value="Hint_dom_sf"/>
</dbReference>
<dbReference type="PROSITE" id="PS50240">
    <property type="entry name" value="TRYPSIN_DOM"/>
    <property type="match status" value="1"/>
</dbReference>
<feature type="domain" description="Peptidase S1" evidence="8">
    <location>
        <begin position="97"/>
        <end position="339"/>
    </location>
</feature>
<evidence type="ECO:0000313" key="10">
    <source>
        <dbReference type="Proteomes" id="UP000324585"/>
    </source>
</evidence>
<keyword evidence="7" id="KW-0472">Membrane</keyword>
<proteinExistence type="predicted"/>
<dbReference type="InterPro" id="IPR001254">
    <property type="entry name" value="Trypsin_dom"/>
</dbReference>
<dbReference type="Gene3D" id="2.170.16.10">
    <property type="entry name" value="Hedgehog/Intein (Hint) domain"/>
    <property type="match status" value="1"/>
</dbReference>
<keyword evidence="3" id="KW-0732">Signal</keyword>
<dbReference type="PRINTS" id="PR00722">
    <property type="entry name" value="CHYMOTRYPSIN"/>
</dbReference>
<dbReference type="OMA" id="CADEFEP"/>
<dbReference type="SUPFAM" id="SSF51294">
    <property type="entry name" value="Hedgehog/intein (Hint) domain"/>
    <property type="match status" value="1"/>
</dbReference>
<dbReference type="EMBL" id="VRMN01000001">
    <property type="protein sequence ID" value="KAA8498291.1"/>
    <property type="molecule type" value="Genomic_DNA"/>
</dbReference>
<dbReference type="AlphaFoldDB" id="A0A5J4Z344"/>
<keyword evidence="5" id="KW-0325">Glycoprotein</keyword>
<dbReference type="FunFam" id="2.40.10.10:FF:000054">
    <property type="entry name" value="Complement C1r subcomponent"/>
    <property type="match status" value="1"/>
</dbReference>
<dbReference type="PROSITE" id="PS00134">
    <property type="entry name" value="TRYPSIN_HIS"/>
    <property type="match status" value="1"/>
</dbReference>
<dbReference type="GO" id="GO:0016540">
    <property type="term" value="P:protein autoprocessing"/>
    <property type="evidence" value="ECO:0007669"/>
    <property type="project" value="InterPro"/>
</dbReference>
<accession>A0A5J4Z344</accession>